<dbReference type="Proteomes" id="UP000094056">
    <property type="component" value="Unassembled WGS sequence"/>
</dbReference>
<name>A0A1E3X5Y1_9BACT</name>
<reference evidence="1 2" key="1">
    <citation type="submission" date="2016-07" db="EMBL/GenBank/DDBJ databases">
        <title>Draft genome of Scalindua rubra, obtained from a brine-seawater interface in the Red Sea, sheds light on salt adaptation in anammox bacteria.</title>
        <authorList>
            <person name="Speth D.R."/>
            <person name="Lagkouvardos I."/>
            <person name="Wang Y."/>
            <person name="Qian P.-Y."/>
            <person name="Dutilh B.E."/>
            <person name="Jetten M.S."/>
        </authorList>
    </citation>
    <scope>NUCLEOTIDE SEQUENCE [LARGE SCALE GENOMIC DNA]</scope>
    <source>
        <strain evidence="1">BSI-1</strain>
    </source>
</reference>
<dbReference type="EMBL" id="MAYW01000153">
    <property type="protein sequence ID" value="ODS31001.1"/>
    <property type="molecule type" value="Genomic_DNA"/>
</dbReference>
<gene>
    <name evidence="1" type="ORF">SCARUB_03879</name>
</gene>
<proteinExistence type="predicted"/>
<sequence>MVTLWSFQVVVRVRVLQVVVLPVQNAITI</sequence>
<protein>
    <submittedName>
        <fullName evidence="1">Uncharacterized protein</fullName>
    </submittedName>
</protein>
<accession>A0A1E3X5Y1</accession>
<comment type="caution">
    <text evidence="1">The sequence shown here is derived from an EMBL/GenBank/DDBJ whole genome shotgun (WGS) entry which is preliminary data.</text>
</comment>
<organism evidence="1 2">
    <name type="scientific">Candidatus Scalindua rubra</name>
    <dbReference type="NCBI Taxonomy" id="1872076"/>
    <lineage>
        <taxon>Bacteria</taxon>
        <taxon>Pseudomonadati</taxon>
        <taxon>Planctomycetota</taxon>
        <taxon>Candidatus Brocadiia</taxon>
        <taxon>Candidatus Brocadiales</taxon>
        <taxon>Candidatus Scalinduaceae</taxon>
        <taxon>Candidatus Scalindua</taxon>
    </lineage>
</organism>
<evidence type="ECO:0000313" key="2">
    <source>
        <dbReference type="Proteomes" id="UP000094056"/>
    </source>
</evidence>
<evidence type="ECO:0000313" key="1">
    <source>
        <dbReference type="EMBL" id="ODS31001.1"/>
    </source>
</evidence>
<dbReference type="AlphaFoldDB" id="A0A1E3X5Y1"/>